<feature type="region of interest" description="Disordered" evidence="1">
    <location>
        <begin position="74"/>
        <end position="106"/>
    </location>
</feature>
<keyword evidence="3" id="KW-1185">Reference proteome</keyword>
<feature type="compositionally biased region" description="Basic and acidic residues" evidence="1">
    <location>
        <begin position="12"/>
        <end position="31"/>
    </location>
</feature>
<dbReference type="EMBL" id="JAINUF010000013">
    <property type="protein sequence ID" value="KAJ8343320.1"/>
    <property type="molecule type" value="Genomic_DNA"/>
</dbReference>
<feature type="region of interest" description="Disordered" evidence="1">
    <location>
        <begin position="1"/>
        <end position="31"/>
    </location>
</feature>
<protein>
    <submittedName>
        <fullName evidence="2">Uncharacterized protein</fullName>
    </submittedName>
</protein>
<dbReference type="AlphaFoldDB" id="A0A9Q1EQW0"/>
<comment type="caution">
    <text evidence="2">The sequence shown here is derived from an EMBL/GenBank/DDBJ whole genome shotgun (WGS) entry which is preliminary data.</text>
</comment>
<gene>
    <name evidence="2" type="ORF">SKAU_G00306490</name>
</gene>
<organism evidence="2 3">
    <name type="scientific">Synaphobranchus kaupii</name>
    <name type="common">Kaup's arrowtooth eel</name>
    <dbReference type="NCBI Taxonomy" id="118154"/>
    <lineage>
        <taxon>Eukaryota</taxon>
        <taxon>Metazoa</taxon>
        <taxon>Chordata</taxon>
        <taxon>Craniata</taxon>
        <taxon>Vertebrata</taxon>
        <taxon>Euteleostomi</taxon>
        <taxon>Actinopterygii</taxon>
        <taxon>Neopterygii</taxon>
        <taxon>Teleostei</taxon>
        <taxon>Anguilliformes</taxon>
        <taxon>Synaphobranchidae</taxon>
        <taxon>Synaphobranchus</taxon>
    </lineage>
</organism>
<evidence type="ECO:0000313" key="2">
    <source>
        <dbReference type="EMBL" id="KAJ8343320.1"/>
    </source>
</evidence>
<evidence type="ECO:0000313" key="3">
    <source>
        <dbReference type="Proteomes" id="UP001152622"/>
    </source>
</evidence>
<evidence type="ECO:0000256" key="1">
    <source>
        <dbReference type="SAM" id="MobiDB-lite"/>
    </source>
</evidence>
<feature type="compositionally biased region" description="Basic and acidic residues" evidence="1">
    <location>
        <begin position="80"/>
        <end position="92"/>
    </location>
</feature>
<reference evidence="2" key="1">
    <citation type="journal article" date="2023" name="Science">
        <title>Genome structures resolve the early diversification of teleost fishes.</title>
        <authorList>
            <person name="Parey E."/>
            <person name="Louis A."/>
            <person name="Montfort J."/>
            <person name="Bouchez O."/>
            <person name="Roques C."/>
            <person name="Iampietro C."/>
            <person name="Lluch J."/>
            <person name="Castinel A."/>
            <person name="Donnadieu C."/>
            <person name="Desvignes T."/>
            <person name="Floi Bucao C."/>
            <person name="Jouanno E."/>
            <person name="Wen M."/>
            <person name="Mejri S."/>
            <person name="Dirks R."/>
            <person name="Jansen H."/>
            <person name="Henkel C."/>
            <person name="Chen W.J."/>
            <person name="Zahm M."/>
            <person name="Cabau C."/>
            <person name="Klopp C."/>
            <person name="Thompson A.W."/>
            <person name="Robinson-Rechavi M."/>
            <person name="Braasch I."/>
            <person name="Lecointre G."/>
            <person name="Bobe J."/>
            <person name="Postlethwait J.H."/>
            <person name="Berthelot C."/>
            <person name="Roest Crollius H."/>
            <person name="Guiguen Y."/>
        </authorList>
    </citation>
    <scope>NUCLEOTIDE SEQUENCE</scope>
    <source>
        <strain evidence="2">WJC10195</strain>
    </source>
</reference>
<dbReference type="Proteomes" id="UP001152622">
    <property type="component" value="Chromosome 13"/>
</dbReference>
<proteinExistence type="predicted"/>
<name>A0A9Q1EQW0_SYNKA</name>
<accession>A0A9Q1EQW0</accession>
<sequence length="125" mass="13828">MKSSDMCGQYASDRHNYGRKPERTGGPRREIQAGPVRFASAQKDKMKTKTKNIAENRGQMGLLLLSPAFFPYTPSPAPAAERRAKRGGDRRQLPRKASVAPPISNFRPSVDAQVRLPLPSTLPQI</sequence>